<reference evidence="1" key="1">
    <citation type="journal article" date="2015" name="Nature">
        <title>Complex archaea that bridge the gap between prokaryotes and eukaryotes.</title>
        <authorList>
            <person name="Spang A."/>
            <person name="Saw J.H."/>
            <person name="Jorgensen S.L."/>
            <person name="Zaremba-Niedzwiedzka K."/>
            <person name="Martijn J."/>
            <person name="Lind A.E."/>
            <person name="van Eijk R."/>
            <person name="Schleper C."/>
            <person name="Guy L."/>
            <person name="Ettema T.J."/>
        </authorList>
    </citation>
    <scope>NUCLEOTIDE SEQUENCE</scope>
</reference>
<name>A0A0F9CTF2_9ZZZZ</name>
<evidence type="ECO:0000313" key="1">
    <source>
        <dbReference type="EMBL" id="KKL52708.1"/>
    </source>
</evidence>
<proteinExistence type="predicted"/>
<sequence>MNKFTWHWFLAKKSRTGRTHYKFRKVCTGCEKPICDNNRSGYCQKCRYLEDILPKHQKRTQQAESNKHLELKDIAQKFLEKMGCADIATERQIGSNGFGSKSARLDVSGILNGRIIAVECGSMAKLGLRRSWLYAGKLAKLYVLPYGEREPFEYQLGMELCSSCGHKV</sequence>
<dbReference type="EMBL" id="LAZR01031796">
    <property type="protein sequence ID" value="KKL52708.1"/>
    <property type="molecule type" value="Genomic_DNA"/>
</dbReference>
<accession>A0A0F9CTF2</accession>
<dbReference type="AlphaFoldDB" id="A0A0F9CTF2"/>
<gene>
    <name evidence="1" type="ORF">LCGC14_2282750</name>
</gene>
<organism evidence="1">
    <name type="scientific">marine sediment metagenome</name>
    <dbReference type="NCBI Taxonomy" id="412755"/>
    <lineage>
        <taxon>unclassified sequences</taxon>
        <taxon>metagenomes</taxon>
        <taxon>ecological metagenomes</taxon>
    </lineage>
</organism>
<comment type="caution">
    <text evidence="1">The sequence shown here is derived from an EMBL/GenBank/DDBJ whole genome shotgun (WGS) entry which is preliminary data.</text>
</comment>
<protein>
    <submittedName>
        <fullName evidence="1">Uncharacterized protein</fullName>
    </submittedName>
</protein>